<dbReference type="PROSITE" id="PS00675">
    <property type="entry name" value="SIGMA54_INTERACT_1"/>
    <property type="match status" value="1"/>
</dbReference>
<sequence>MQTDIEHIREIEGVSQQGHGARDPVVVASWLRCLDKHGLDPAARAQAYILPDAALRQHRQRSEDLIRIARSGIDDLYKLVAGQNYVLLLSDSAGVTVEYLGEEAQKHDLRLSGLYLGAEWSEARAGTCALGACIETGEPLIIHQSDHFDVTHGGLSCTAAPIYDTAGRLAAVLDISLLSSPVARASQFLALNLVRQTARRIEMANIMAESRSDWVLRLAGSPDFLDVDPQAALRLDAGGRVIGMTNGAARLMARALGQDWRRGTGLIGRHVSEVFNLDLDTLEGLTRQRAARDRLIETRDGYRLFAHAIEPRRAAPPQVARARAIPSELREFAGGDPAMRSLVERAAALAPGRMPLLIEGDSGTGKTSLARLVHAVGRRGPFVTVACDSLAEDEAAVLFGRGDPRGHVPGLIDAAEGGTLVLENIEELPPRIQARLLPLIGEHSFRPVGALRERVATARIIATSHGLAGSGLRADLIHRLSGARLVLPPLAKRQDIVALASRVFARAFGVPVAFDAPAAAALANHDWSGNLHQLAALAQMLAATCGSQPGSGITLGLAQLSPHLSPHLSTGDAVRSDSPAILHHLLTEHGWNVSAVAREMGVDRTTVHRQIRRYGLSRAAPSTASRGSVFRPRA</sequence>
<keyword evidence="4" id="KW-0805">Transcription regulation</keyword>
<dbReference type="SUPFAM" id="SSF52540">
    <property type="entry name" value="P-loop containing nucleoside triphosphate hydrolases"/>
    <property type="match status" value="1"/>
</dbReference>
<dbReference type="Gene3D" id="3.30.450.40">
    <property type="match status" value="1"/>
</dbReference>
<evidence type="ECO:0000256" key="2">
    <source>
        <dbReference type="ARBA" id="ARBA00022840"/>
    </source>
</evidence>
<dbReference type="Pfam" id="PF01590">
    <property type="entry name" value="GAF"/>
    <property type="match status" value="1"/>
</dbReference>
<dbReference type="OrthoDB" id="9805953at2"/>
<dbReference type="SUPFAM" id="SSF46689">
    <property type="entry name" value="Homeodomain-like"/>
    <property type="match status" value="1"/>
</dbReference>
<dbReference type="InterPro" id="IPR029016">
    <property type="entry name" value="GAF-like_dom_sf"/>
</dbReference>
<keyword evidence="2" id="KW-0067">ATP-binding</keyword>
<dbReference type="InterPro" id="IPR003593">
    <property type="entry name" value="AAA+_ATPase"/>
</dbReference>
<dbReference type="Gene3D" id="1.10.8.60">
    <property type="match status" value="1"/>
</dbReference>
<evidence type="ECO:0000259" key="6">
    <source>
        <dbReference type="PROSITE" id="PS50045"/>
    </source>
</evidence>
<name>A0A844HML0_9RHOB</name>
<dbReference type="InterPro" id="IPR003018">
    <property type="entry name" value="GAF"/>
</dbReference>
<keyword evidence="8" id="KW-1185">Reference proteome</keyword>
<feature type="domain" description="Sigma-54 factor interaction" evidence="6">
    <location>
        <begin position="332"/>
        <end position="543"/>
    </location>
</feature>
<organism evidence="7 8">
    <name type="scientific">Paracoccus litorisediminis</name>
    <dbReference type="NCBI Taxonomy" id="2006130"/>
    <lineage>
        <taxon>Bacteria</taxon>
        <taxon>Pseudomonadati</taxon>
        <taxon>Pseudomonadota</taxon>
        <taxon>Alphaproteobacteria</taxon>
        <taxon>Rhodobacterales</taxon>
        <taxon>Paracoccaceae</taxon>
        <taxon>Paracoccus</taxon>
    </lineage>
</organism>
<evidence type="ECO:0000256" key="1">
    <source>
        <dbReference type="ARBA" id="ARBA00022741"/>
    </source>
</evidence>
<dbReference type="PRINTS" id="PR01590">
    <property type="entry name" value="HTHFIS"/>
</dbReference>
<dbReference type="SUPFAM" id="SSF55781">
    <property type="entry name" value="GAF domain-like"/>
    <property type="match status" value="1"/>
</dbReference>
<evidence type="ECO:0000313" key="8">
    <source>
        <dbReference type="Proteomes" id="UP000449846"/>
    </source>
</evidence>
<dbReference type="InterPro" id="IPR009057">
    <property type="entry name" value="Homeodomain-like_sf"/>
</dbReference>
<dbReference type="CDD" id="cd00009">
    <property type="entry name" value="AAA"/>
    <property type="match status" value="1"/>
</dbReference>
<evidence type="ECO:0000256" key="3">
    <source>
        <dbReference type="ARBA" id="ARBA00023012"/>
    </source>
</evidence>
<keyword evidence="1" id="KW-0547">Nucleotide-binding</keyword>
<dbReference type="EMBL" id="WMIG01000007">
    <property type="protein sequence ID" value="MTH60258.1"/>
    <property type="molecule type" value="Genomic_DNA"/>
</dbReference>
<evidence type="ECO:0000313" key="7">
    <source>
        <dbReference type="EMBL" id="MTH60258.1"/>
    </source>
</evidence>
<dbReference type="InterPro" id="IPR027417">
    <property type="entry name" value="P-loop_NTPase"/>
</dbReference>
<dbReference type="Gene3D" id="1.10.10.60">
    <property type="entry name" value="Homeodomain-like"/>
    <property type="match status" value="1"/>
</dbReference>
<dbReference type="InterPro" id="IPR002078">
    <property type="entry name" value="Sigma_54_int"/>
</dbReference>
<dbReference type="Pfam" id="PF02954">
    <property type="entry name" value="HTH_8"/>
    <property type="match status" value="1"/>
</dbReference>
<dbReference type="RefSeq" id="WP_155040204.1">
    <property type="nucleotide sequence ID" value="NZ_JBHGCD010000028.1"/>
</dbReference>
<dbReference type="Pfam" id="PF00158">
    <property type="entry name" value="Sigma54_activat"/>
    <property type="match status" value="1"/>
</dbReference>
<dbReference type="GO" id="GO:0000160">
    <property type="term" value="P:phosphorelay signal transduction system"/>
    <property type="evidence" value="ECO:0007669"/>
    <property type="project" value="UniProtKB-KW"/>
</dbReference>
<dbReference type="GO" id="GO:0005524">
    <property type="term" value="F:ATP binding"/>
    <property type="evidence" value="ECO:0007669"/>
    <property type="project" value="UniProtKB-KW"/>
</dbReference>
<evidence type="ECO:0000256" key="4">
    <source>
        <dbReference type="ARBA" id="ARBA00023015"/>
    </source>
</evidence>
<keyword evidence="3" id="KW-0902">Two-component regulatory system</keyword>
<dbReference type="PROSITE" id="PS50045">
    <property type="entry name" value="SIGMA54_INTERACT_4"/>
    <property type="match status" value="1"/>
</dbReference>
<dbReference type="InterPro" id="IPR002197">
    <property type="entry name" value="HTH_Fis"/>
</dbReference>
<dbReference type="InterPro" id="IPR025662">
    <property type="entry name" value="Sigma_54_int_dom_ATP-bd_1"/>
</dbReference>
<dbReference type="AlphaFoldDB" id="A0A844HML0"/>
<dbReference type="Proteomes" id="UP000449846">
    <property type="component" value="Unassembled WGS sequence"/>
</dbReference>
<dbReference type="GO" id="GO:0006355">
    <property type="term" value="P:regulation of DNA-templated transcription"/>
    <property type="evidence" value="ECO:0007669"/>
    <property type="project" value="InterPro"/>
</dbReference>
<reference evidence="7 8" key="1">
    <citation type="submission" date="2019-11" db="EMBL/GenBank/DDBJ databases">
        <authorList>
            <person name="Dong K."/>
        </authorList>
    </citation>
    <scope>NUCLEOTIDE SEQUENCE [LARGE SCALE GENOMIC DNA]</scope>
    <source>
        <strain evidence="7 8">NBRC 112902</strain>
    </source>
</reference>
<dbReference type="PANTHER" id="PTHR32071">
    <property type="entry name" value="TRANSCRIPTIONAL REGULATORY PROTEIN"/>
    <property type="match status" value="1"/>
</dbReference>
<evidence type="ECO:0000256" key="5">
    <source>
        <dbReference type="ARBA" id="ARBA00023163"/>
    </source>
</evidence>
<proteinExistence type="predicted"/>
<dbReference type="Gene3D" id="3.40.50.300">
    <property type="entry name" value="P-loop containing nucleotide triphosphate hydrolases"/>
    <property type="match status" value="1"/>
</dbReference>
<accession>A0A844HML0</accession>
<comment type="caution">
    <text evidence="7">The sequence shown here is derived from an EMBL/GenBank/DDBJ whole genome shotgun (WGS) entry which is preliminary data.</text>
</comment>
<dbReference type="PANTHER" id="PTHR32071:SF77">
    <property type="entry name" value="TRANSCRIPTIONAL REGULATORY PROTEIN"/>
    <property type="match status" value="1"/>
</dbReference>
<gene>
    <name evidence="7" type="ORF">GL300_13670</name>
</gene>
<dbReference type="SMART" id="SM00382">
    <property type="entry name" value="AAA"/>
    <property type="match status" value="1"/>
</dbReference>
<protein>
    <submittedName>
        <fullName evidence="7">GAF domain-containing protein</fullName>
    </submittedName>
</protein>
<dbReference type="GO" id="GO:0043565">
    <property type="term" value="F:sequence-specific DNA binding"/>
    <property type="evidence" value="ECO:0007669"/>
    <property type="project" value="InterPro"/>
</dbReference>
<keyword evidence="5" id="KW-0804">Transcription</keyword>